<dbReference type="OrthoDB" id="3649979at2759"/>
<keyword evidence="2" id="KW-1185">Reference proteome</keyword>
<protein>
    <submittedName>
        <fullName evidence="1">Uncharacterized protein</fullName>
    </submittedName>
</protein>
<dbReference type="Proteomes" id="UP000756132">
    <property type="component" value="Chromosome 1"/>
</dbReference>
<organism evidence="1 2">
    <name type="scientific">Passalora fulva</name>
    <name type="common">Tomato leaf mold</name>
    <name type="synonym">Cladosporium fulvum</name>
    <dbReference type="NCBI Taxonomy" id="5499"/>
    <lineage>
        <taxon>Eukaryota</taxon>
        <taxon>Fungi</taxon>
        <taxon>Dikarya</taxon>
        <taxon>Ascomycota</taxon>
        <taxon>Pezizomycotina</taxon>
        <taxon>Dothideomycetes</taxon>
        <taxon>Dothideomycetidae</taxon>
        <taxon>Mycosphaerellales</taxon>
        <taxon>Mycosphaerellaceae</taxon>
        <taxon>Fulvia</taxon>
    </lineage>
</organism>
<dbReference type="KEGG" id="ffu:CLAFUR5_00030"/>
<accession>A0A9Q8L9X2</accession>
<gene>
    <name evidence="1" type="ORF">CLAFUR5_00030</name>
</gene>
<proteinExistence type="predicted"/>
<dbReference type="AlphaFoldDB" id="A0A9Q8L9X2"/>
<dbReference type="RefSeq" id="XP_047757229.1">
    <property type="nucleotide sequence ID" value="XM_047899178.1"/>
</dbReference>
<dbReference type="EMBL" id="CP090163">
    <property type="protein sequence ID" value="UJO12863.1"/>
    <property type="molecule type" value="Genomic_DNA"/>
</dbReference>
<reference evidence="1" key="2">
    <citation type="journal article" date="2022" name="Microb. Genom.">
        <title>A chromosome-scale genome assembly of the tomato pathogen Cladosporium fulvum reveals a compartmentalized genome architecture and the presence of a dispensable chromosome.</title>
        <authorList>
            <person name="Zaccaron A.Z."/>
            <person name="Chen L.H."/>
            <person name="Samaras A."/>
            <person name="Stergiopoulos I."/>
        </authorList>
    </citation>
    <scope>NUCLEOTIDE SEQUENCE</scope>
    <source>
        <strain evidence="1">Race5_Kim</strain>
    </source>
</reference>
<evidence type="ECO:0000313" key="2">
    <source>
        <dbReference type="Proteomes" id="UP000756132"/>
    </source>
</evidence>
<sequence length="221" mass="24872">MRTIKYRHIPENHGGVYPRSSSLTDLIGTYNCITCFPISNTHCFVAHINAYILPKDYDSQQLLDDPLPRDCSGSEGEEVKRRVLEKLQKVSDDHDFKPLEVDLASLILICPRYDGQSNTSTFVVEAIEEFLGRGKLPVDRTCHGFVHDAAPDANTIYLKGTFDESRVENGRWTEAGRFPDGTAKDPVKFYALEERAKGCGQWKIELSRGQKLPTGYAGKLF</sequence>
<dbReference type="GeneID" id="71979908"/>
<evidence type="ECO:0000313" key="1">
    <source>
        <dbReference type="EMBL" id="UJO12863.1"/>
    </source>
</evidence>
<reference evidence="1" key="1">
    <citation type="submission" date="2021-12" db="EMBL/GenBank/DDBJ databases">
        <authorList>
            <person name="Zaccaron A."/>
            <person name="Stergiopoulos I."/>
        </authorList>
    </citation>
    <scope>NUCLEOTIDE SEQUENCE</scope>
    <source>
        <strain evidence="1">Race5_Kim</strain>
    </source>
</reference>
<name>A0A9Q8L9X2_PASFU</name>